<organism evidence="1 2">
    <name type="scientific">Methylobacterium tarhaniae</name>
    <dbReference type="NCBI Taxonomy" id="1187852"/>
    <lineage>
        <taxon>Bacteria</taxon>
        <taxon>Pseudomonadati</taxon>
        <taxon>Pseudomonadota</taxon>
        <taxon>Alphaproteobacteria</taxon>
        <taxon>Hyphomicrobiales</taxon>
        <taxon>Methylobacteriaceae</taxon>
        <taxon>Methylobacterium</taxon>
    </lineage>
</organism>
<name>A0A0J6TBG7_9HYPH</name>
<proteinExistence type="predicted"/>
<dbReference type="OrthoDB" id="5608210at2"/>
<sequence length="309" mass="33776">MAGILSACLPLPAEAQIGSVVVRSPRPFGLFVGDRFDAKVEIEAADGFAPQAASLPKPGPLTYWLDLTAVSVAPGPARDGHRLWRLSLTYQTFYAALDVRRLDLPAFTVTFASEVAHATTSAVAEVPGWQISVSPLREIQPPPVADPVEYLRPESPNPRLDPALPRALAWAFASFGLAGLLALARDRAWWPFRHRPARAFAAAWRQVRRQAARPDAEVAYREALLALHRGLDRTDGRRVMGEDLAAFLARHPAYAALAQPLDRFFRASREVFFGRDPSVAQRTCPFPDLMATARRLAAAERAAKAGGRS</sequence>
<dbReference type="PATRIC" id="fig|1187852.3.peg.5538"/>
<keyword evidence="2" id="KW-1185">Reference proteome</keyword>
<reference evidence="1 2" key="1">
    <citation type="submission" date="2015-03" db="EMBL/GenBank/DDBJ databases">
        <title>Genome sequencing of Methylobacterium tarhaniae DSM 25844.</title>
        <authorList>
            <person name="Chaudhry V."/>
            <person name="Patil P.B."/>
        </authorList>
    </citation>
    <scope>NUCLEOTIDE SEQUENCE [LARGE SCALE GENOMIC DNA]</scope>
    <source>
        <strain evidence="1 2">DSM 25844</strain>
    </source>
</reference>
<protein>
    <submittedName>
        <fullName evidence="1">MxaA protein</fullName>
    </submittedName>
</protein>
<dbReference type="Proteomes" id="UP000036449">
    <property type="component" value="Unassembled WGS sequence"/>
</dbReference>
<gene>
    <name evidence="1" type="ORF">VQ03_09215</name>
</gene>
<comment type="caution">
    <text evidence="1">The sequence shown here is derived from an EMBL/GenBank/DDBJ whole genome shotgun (WGS) entry which is preliminary data.</text>
</comment>
<dbReference type="AlphaFoldDB" id="A0A0J6TBG7"/>
<dbReference type="EMBL" id="LABZ01000056">
    <property type="protein sequence ID" value="KMO43207.1"/>
    <property type="molecule type" value="Genomic_DNA"/>
</dbReference>
<evidence type="ECO:0000313" key="1">
    <source>
        <dbReference type="EMBL" id="KMO43207.1"/>
    </source>
</evidence>
<accession>A0A0J6TBG7</accession>
<evidence type="ECO:0000313" key="2">
    <source>
        <dbReference type="Proteomes" id="UP000036449"/>
    </source>
</evidence>